<evidence type="ECO:0000313" key="3">
    <source>
        <dbReference type="Proteomes" id="UP001627284"/>
    </source>
</evidence>
<evidence type="ECO:0008006" key="4">
    <source>
        <dbReference type="Google" id="ProtNLM"/>
    </source>
</evidence>
<dbReference type="InterPro" id="IPR043424">
    <property type="entry name" value="BLT-like"/>
</dbReference>
<protein>
    <recommendedName>
        <fullName evidence="4">Protein BRANCHLESS TRICHOME</fullName>
    </recommendedName>
</protein>
<dbReference type="AlphaFoldDB" id="A0ABD2U4P8"/>
<name>A0ABD2U4P8_9SOLN</name>
<feature type="region of interest" description="Disordered" evidence="1">
    <location>
        <begin position="226"/>
        <end position="252"/>
    </location>
</feature>
<keyword evidence="3" id="KW-1185">Reference proteome</keyword>
<dbReference type="PANTHER" id="PTHR31071:SF39">
    <property type="entry name" value="PROTEIN BRANCHLESS TRICHOME"/>
    <property type="match status" value="1"/>
</dbReference>
<proteinExistence type="predicted"/>
<gene>
    <name evidence="2" type="ORF">AABB24_015101</name>
</gene>
<dbReference type="Proteomes" id="UP001627284">
    <property type="component" value="Unassembled WGS sequence"/>
</dbReference>
<reference evidence="2 3" key="1">
    <citation type="submission" date="2024-05" db="EMBL/GenBank/DDBJ databases">
        <title>De novo assembly of an allotetraploid wild potato.</title>
        <authorList>
            <person name="Hosaka A.J."/>
        </authorList>
    </citation>
    <scope>NUCLEOTIDE SEQUENCE [LARGE SCALE GENOMIC DNA]</scope>
    <source>
        <tissue evidence="2">Young leaves</tissue>
    </source>
</reference>
<evidence type="ECO:0000256" key="1">
    <source>
        <dbReference type="SAM" id="MobiDB-lite"/>
    </source>
</evidence>
<sequence>FLKAKARKLIRKASSKGVYYKSKKLPDLVIKRMMMMMIRSQENLRNKSIGISDDHIIPTSTCPTWKLYENPFYNSQNPDTPLRIQHNNNNNKQIHRLNLPISARKIASSFWDLTFIRPFMDSELEIARAQVAELKAKVEHERKARKKLEWMNKKIARELSEEKKGREALERVCEELANHISSDKAEMNRLRKDMEEERVQMKLTEAKYLLEDKLLELEATKKMLQTEQSNAKNNYNADETGTSRPDHKSISGSNFHQYQVTIHRRNHSQEAENPHIKRGIKGFVEFPKVVRAISSKSRHWGTKLECQKAQLRILLKQKCPIRSNVLLTTS</sequence>
<accession>A0ABD2U4P8</accession>
<dbReference type="PANTHER" id="PTHR31071">
    <property type="entry name" value="GB|AAF24581.1"/>
    <property type="match status" value="1"/>
</dbReference>
<comment type="caution">
    <text evidence="2">The sequence shown here is derived from an EMBL/GenBank/DDBJ whole genome shotgun (WGS) entry which is preliminary data.</text>
</comment>
<feature type="compositionally biased region" description="Polar residues" evidence="1">
    <location>
        <begin position="226"/>
        <end position="243"/>
    </location>
</feature>
<organism evidence="2 3">
    <name type="scientific">Solanum stoloniferum</name>
    <dbReference type="NCBI Taxonomy" id="62892"/>
    <lineage>
        <taxon>Eukaryota</taxon>
        <taxon>Viridiplantae</taxon>
        <taxon>Streptophyta</taxon>
        <taxon>Embryophyta</taxon>
        <taxon>Tracheophyta</taxon>
        <taxon>Spermatophyta</taxon>
        <taxon>Magnoliopsida</taxon>
        <taxon>eudicotyledons</taxon>
        <taxon>Gunneridae</taxon>
        <taxon>Pentapetalae</taxon>
        <taxon>asterids</taxon>
        <taxon>lamiids</taxon>
        <taxon>Solanales</taxon>
        <taxon>Solanaceae</taxon>
        <taxon>Solanoideae</taxon>
        <taxon>Solaneae</taxon>
        <taxon>Solanum</taxon>
    </lineage>
</organism>
<dbReference type="EMBL" id="JBJKTR010000008">
    <property type="protein sequence ID" value="KAL3362531.1"/>
    <property type="molecule type" value="Genomic_DNA"/>
</dbReference>
<evidence type="ECO:0000313" key="2">
    <source>
        <dbReference type="EMBL" id="KAL3362531.1"/>
    </source>
</evidence>
<feature type="non-terminal residue" evidence="2">
    <location>
        <position position="1"/>
    </location>
</feature>